<dbReference type="PANTHER" id="PTHR18806:SF4">
    <property type="entry name" value="RNA-BINDING PROTEIN 25"/>
    <property type="match status" value="1"/>
</dbReference>
<dbReference type="CDD" id="cd12446">
    <property type="entry name" value="RRM_RBM25"/>
    <property type="match status" value="1"/>
</dbReference>
<dbReference type="SMART" id="SM00360">
    <property type="entry name" value="RRM"/>
    <property type="match status" value="1"/>
</dbReference>
<dbReference type="RefSeq" id="XP_014155126.1">
    <property type="nucleotide sequence ID" value="XM_014299651.1"/>
</dbReference>
<dbReference type="Gene3D" id="3.30.70.330">
    <property type="match status" value="1"/>
</dbReference>
<dbReference type="Gene3D" id="1.20.1390.10">
    <property type="entry name" value="PWI domain"/>
    <property type="match status" value="1"/>
</dbReference>
<dbReference type="AlphaFoldDB" id="A0A0L0FX60"/>
<dbReference type="GeneID" id="25906955"/>
<dbReference type="InterPro" id="IPR034268">
    <property type="entry name" value="RBM25_RRM"/>
</dbReference>
<keyword evidence="8" id="KW-1185">Reference proteome</keyword>
<dbReference type="Pfam" id="PF01480">
    <property type="entry name" value="PWI"/>
    <property type="match status" value="1"/>
</dbReference>
<evidence type="ECO:0008006" key="9">
    <source>
        <dbReference type="Google" id="ProtNLM"/>
    </source>
</evidence>
<dbReference type="OrthoDB" id="6275295at2759"/>
<accession>A0A0L0FX60</accession>
<evidence type="ECO:0000313" key="8">
    <source>
        <dbReference type="Proteomes" id="UP000054560"/>
    </source>
</evidence>
<keyword evidence="2" id="KW-0694">RNA-binding</keyword>
<feature type="domain" description="RRM" evidence="5">
    <location>
        <begin position="168"/>
        <end position="245"/>
    </location>
</feature>
<feature type="domain" description="PWI" evidence="6">
    <location>
        <begin position="549"/>
        <end position="644"/>
    </location>
</feature>
<dbReference type="InterPro" id="IPR036483">
    <property type="entry name" value="PWI_dom_sf"/>
</dbReference>
<keyword evidence="3" id="KW-0175">Coiled coil</keyword>
<dbReference type="PANTHER" id="PTHR18806">
    <property type="entry name" value="RBM25 PROTEIN"/>
    <property type="match status" value="1"/>
</dbReference>
<dbReference type="eggNOG" id="KOG2253">
    <property type="taxonomic scope" value="Eukaryota"/>
</dbReference>
<proteinExistence type="predicted"/>
<dbReference type="InterPro" id="IPR000504">
    <property type="entry name" value="RRM_dom"/>
</dbReference>
<protein>
    <recommendedName>
        <fullName evidence="9">PWI domain-containing protein</fullName>
    </recommendedName>
</protein>
<keyword evidence="1" id="KW-0507">mRNA processing</keyword>
<organism evidence="7 8">
    <name type="scientific">Sphaeroforma arctica JP610</name>
    <dbReference type="NCBI Taxonomy" id="667725"/>
    <lineage>
        <taxon>Eukaryota</taxon>
        <taxon>Ichthyosporea</taxon>
        <taxon>Ichthyophonida</taxon>
        <taxon>Sphaeroforma</taxon>
    </lineage>
</organism>
<dbReference type="PROSITE" id="PS50102">
    <property type="entry name" value="RRM"/>
    <property type="match status" value="1"/>
</dbReference>
<dbReference type="SUPFAM" id="SSF101233">
    <property type="entry name" value="PWI domain"/>
    <property type="match status" value="1"/>
</dbReference>
<evidence type="ECO:0000256" key="1">
    <source>
        <dbReference type="ARBA" id="ARBA00022664"/>
    </source>
</evidence>
<dbReference type="SUPFAM" id="SSF54928">
    <property type="entry name" value="RNA-binding domain, RBD"/>
    <property type="match status" value="1"/>
</dbReference>
<evidence type="ECO:0000313" key="7">
    <source>
        <dbReference type="EMBL" id="KNC81224.1"/>
    </source>
</evidence>
<feature type="compositionally biased region" description="Basic and acidic residues" evidence="4">
    <location>
        <begin position="362"/>
        <end position="375"/>
    </location>
</feature>
<dbReference type="STRING" id="667725.A0A0L0FX60"/>
<name>A0A0L0FX60_9EUKA</name>
<dbReference type="InterPro" id="IPR012677">
    <property type="entry name" value="Nucleotide-bd_a/b_plait_sf"/>
</dbReference>
<feature type="region of interest" description="Disordered" evidence="4">
    <location>
        <begin position="325"/>
        <end position="375"/>
    </location>
</feature>
<gene>
    <name evidence="7" type="ORF">SARC_06451</name>
</gene>
<dbReference type="Pfam" id="PF00076">
    <property type="entry name" value="RRM_1"/>
    <property type="match status" value="1"/>
</dbReference>
<dbReference type="InterPro" id="IPR035979">
    <property type="entry name" value="RBD_domain_sf"/>
</dbReference>
<evidence type="ECO:0000256" key="3">
    <source>
        <dbReference type="SAM" id="Coils"/>
    </source>
</evidence>
<sequence>MAYNNVPFGNPNMVPPGMSSMGLPGRGPPGLGPHGMSGKNCLPGMGAPMRPMMGQAMMRSPMGMVPQQWRPPIPNSMGPAGGNLAPPGSGPRMFNNTSGAGPGAAMAPGMTSSTGLAIPPGVNMNLGIGPPTNMGGAPGIANMSNPTGPGAGASTNFVPVGEKVKQGVTVFVGNISANIPDKSLESILRSCSTVTKWKRVKGAAGNLQSFGFCDYDSEEGALRALRVLNGVRIGEKVLKVTVDEKNNKLLEEYKANQAAGDVATQSTEDEALSAQIQKIIKSNVDLVSVADLNESNAVTNASGASEEKIKERVETISTEIGRFRENEKKESERSNRNVKGKEESKRRRRSRSRSRERRKERRTSMERADYTKDRAKAIENEERRLTKLQRDSEYELKELERITERKDKERVREFQKKQEREEIKENDRLRAQRKRREREMEFAGNFDDEHDDAKYFSSSVLKKLRLERAREVTQDERDKSRESEVLGELPDDEDDLFIIKKPEVPELVHPEGYFDEAKLMNEGLSAEEIAAEKKSLMMAVIARVPQSEEVLFQFDIPWEMLSAAMFVKRIQPWVNKKITEYIGEEEPSLTEFICDKVKVRTPAAEILTDVAQVLDEEANIFVVKLWRLLIYECEAARLNLSAYD</sequence>
<dbReference type="PROSITE" id="PS51025">
    <property type="entry name" value="PWI"/>
    <property type="match status" value="1"/>
</dbReference>
<feature type="compositionally biased region" description="Basic residues" evidence="4">
    <location>
        <begin position="346"/>
        <end position="361"/>
    </location>
</feature>
<dbReference type="GO" id="GO:0003729">
    <property type="term" value="F:mRNA binding"/>
    <property type="evidence" value="ECO:0007669"/>
    <property type="project" value="TreeGrafter"/>
</dbReference>
<dbReference type="SMART" id="SM00311">
    <property type="entry name" value="PWI"/>
    <property type="match status" value="1"/>
</dbReference>
<dbReference type="InterPro" id="IPR002483">
    <property type="entry name" value="PWI_dom"/>
</dbReference>
<reference evidence="7 8" key="1">
    <citation type="submission" date="2011-02" db="EMBL/GenBank/DDBJ databases">
        <title>The Genome Sequence of Sphaeroforma arctica JP610.</title>
        <authorList>
            <consortium name="The Broad Institute Genome Sequencing Platform"/>
            <person name="Russ C."/>
            <person name="Cuomo C."/>
            <person name="Young S.K."/>
            <person name="Zeng Q."/>
            <person name="Gargeya S."/>
            <person name="Alvarado L."/>
            <person name="Berlin A."/>
            <person name="Chapman S.B."/>
            <person name="Chen Z."/>
            <person name="Freedman E."/>
            <person name="Gellesch M."/>
            <person name="Goldberg J."/>
            <person name="Griggs A."/>
            <person name="Gujja S."/>
            <person name="Heilman E."/>
            <person name="Heiman D."/>
            <person name="Howarth C."/>
            <person name="Mehta T."/>
            <person name="Neiman D."/>
            <person name="Pearson M."/>
            <person name="Roberts A."/>
            <person name="Saif S."/>
            <person name="Shea T."/>
            <person name="Shenoy N."/>
            <person name="Sisk P."/>
            <person name="Stolte C."/>
            <person name="Sykes S."/>
            <person name="White J."/>
            <person name="Yandava C."/>
            <person name="Burger G."/>
            <person name="Gray M.W."/>
            <person name="Holland P.W.H."/>
            <person name="King N."/>
            <person name="Lang F.B.F."/>
            <person name="Roger A.J."/>
            <person name="Ruiz-Trillo I."/>
            <person name="Haas B."/>
            <person name="Nusbaum C."/>
            <person name="Birren B."/>
        </authorList>
    </citation>
    <scope>NUCLEOTIDE SEQUENCE [LARGE SCALE GENOMIC DNA]</scope>
    <source>
        <strain evidence="7 8">JP610</strain>
    </source>
</reference>
<evidence type="ECO:0000256" key="4">
    <source>
        <dbReference type="SAM" id="MobiDB-lite"/>
    </source>
</evidence>
<dbReference type="EMBL" id="KQ242056">
    <property type="protein sequence ID" value="KNC81224.1"/>
    <property type="molecule type" value="Genomic_DNA"/>
</dbReference>
<dbReference type="InterPro" id="IPR052768">
    <property type="entry name" value="RBM25"/>
</dbReference>
<evidence type="ECO:0000259" key="5">
    <source>
        <dbReference type="PROSITE" id="PS50102"/>
    </source>
</evidence>
<dbReference type="Proteomes" id="UP000054560">
    <property type="component" value="Unassembled WGS sequence"/>
</dbReference>
<dbReference type="GO" id="GO:0005681">
    <property type="term" value="C:spliceosomal complex"/>
    <property type="evidence" value="ECO:0007669"/>
    <property type="project" value="TreeGrafter"/>
</dbReference>
<feature type="coiled-coil region" evidence="3">
    <location>
        <begin position="378"/>
        <end position="439"/>
    </location>
</feature>
<dbReference type="GO" id="GO:0006397">
    <property type="term" value="P:mRNA processing"/>
    <property type="evidence" value="ECO:0007669"/>
    <property type="project" value="UniProtKB-KW"/>
</dbReference>
<evidence type="ECO:0000259" key="6">
    <source>
        <dbReference type="PROSITE" id="PS51025"/>
    </source>
</evidence>
<feature type="compositionally biased region" description="Basic and acidic residues" evidence="4">
    <location>
        <begin position="325"/>
        <end position="345"/>
    </location>
</feature>
<evidence type="ECO:0000256" key="2">
    <source>
        <dbReference type="PROSITE-ProRule" id="PRU00176"/>
    </source>
</evidence>